<sequence>MQPEACRTTHRRSGGSFLLAGNFYIYPATLINCREVPKDCREEKEGSFRVLISADQFIQDTEVGFWDLTSRYEDEDLEGIKGVTDIGDGFRARIAGPPPASPIEDRGTEIPIEDRDRAIPERLRLCGVTSRKDHRARGTVGAGVDWTSFAKDSFSRYMNRKVVRACSCLIVARPTDRCLKWFGGVTQMVCHNPRITLLLQCNPHSHLFSSFTEHFPDVFFFLPCLSEEHPQSVGTLSSSIGSSPSSEGVLTGSGRYFKGLGLGLSALSRARSIFGICTRYQLVEGF</sequence>
<dbReference type="EMBL" id="QGKX02000996">
    <property type="protein sequence ID" value="KAF3557274.1"/>
    <property type="molecule type" value="Genomic_DNA"/>
</dbReference>
<dbReference type="Proteomes" id="UP000712600">
    <property type="component" value="Unassembled WGS sequence"/>
</dbReference>
<gene>
    <name evidence="1" type="ORF">F2Q69_00012624</name>
</gene>
<name>A0A8S9QWD0_BRACR</name>
<organism evidence="1 2">
    <name type="scientific">Brassica cretica</name>
    <name type="common">Mustard</name>
    <dbReference type="NCBI Taxonomy" id="69181"/>
    <lineage>
        <taxon>Eukaryota</taxon>
        <taxon>Viridiplantae</taxon>
        <taxon>Streptophyta</taxon>
        <taxon>Embryophyta</taxon>
        <taxon>Tracheophyta</taxon>
        <taxon>Spermatophyta</taxon>
        <taxon>Magnoliopsida</taxon>
        <taxon>eudicotyledons</taxon>
        <taxon>Gunneridae</taxon>
        <taxon>Pentapetalae</taxon>
        <taxon>rosids</taxon>
        <taxon>malvids</taxon>
        <taxon>Brassicales</taxon>
        <taxon>Brassicaceae</taxon>
        <taxon>Brassiceae</taxon>
        <taxon>Brassica</taxon>
    </lineage>
</organism>
<proteinExistence type="predicted"/>
<protein>
    <submittedName>
        <fullName evidence="1">Uncharacterized protein</fullName>
    </submittedName>
</protein>
<accession>A0A8S9QWD0</accession>
<comment type="caution">
    <text evidence="1">The sequence shown here is derived from an EMBL/GenBank/DDBJ whole genome shotgun (WGS) entry which is preliminary data.</text>
</comment>
<reference evidence="1" key="1">
    <citation type="submission" date="2019-12" db="EMBL/GenBank/DDBJ databases">
        <title>Genome sequencing and annotation of Brassica cretica.</title>
        <authorList>
            <person name="Studholme D.J."/>
            <person name="Sarris P."/>
        </authorList>
    </citation>
    <scope>NUCLEOTIDE SEQUENCE</scope>
    <source>
        <strain evidence="1">PFS-109/04</strain>
        <tissue evidence="1">Leaf</tissue>
    </source>
</reference>
<evidence type="ECO:0000313" key="1">
    <source>
        <dbReference type="EMBL" id="KAF3557274.1"/>
    </source>
</evidence>
<dbReference type="AlphaFoldDB" id="A0A8S9QWD0"/>
<evidence type="ECO:0000313" key="2">
    <source>
        <dbReference type="Proteomes" id="UP000712600"/>
    </source>
</evidence>